<keyword evidence="5" id="KW-1185">Reference proteome</keyword>
<evidence type="ECO:0000313" key="5">
    <source>
        <dbReference type="Proteomes" id="UP000055611"/>
    </source>
</evidence>
<dbReference type="Proteomes" id="UP000295506">
    <property type="component" value="Unassembled WGS sequence"/>
</dbReference>
<dbReference type="AlphaFoldDB" id="A0A126QS70"/>
<dbReference type="Gene3D" id="2.180.10.10">
    <property type="entry name" value="RHS repeat-associated core"/>
    <property type="match status" value="1"/>
</dbReference>
<proteinExistence type="predicted"/>
<reference evidence="4 6" key="2">
    <citation type="submission" date="2019-03" db="EMBL/GenBank/DDBJ databases">
        <title>Genomic Encyclopedia of Type Strains, Phase IV (KMG-IV): sequencing the most valuable type-strain genomes for metagenomic binning, comparative biology and taxonomic classification.</title>
        <authorList>
            <person name="Goeker M."/>
        </authorList>
    </citation>
    <scope>NUCLEOTIDE SEQUENCE [LARGE SCALE GENOMIC DNA]</scope>
    <source>
        <strain evidence="4 6">DSM 101483</strain>
    </source>
</reference>
<dbReference type="EMBL" id="SOBK01000017">
    <property type="protein sequence ID" value="TDT82041.1"/>
    <property type="molecule type" value="Genomic_DNA"/>
</dbReference>
<dbReference type="OrthoDB" id="5458729at2"/>
<dbReference type="NCBIfam" id="TIGR03696">
    <property type="entry name" value="Rhs_assc_core"/>
    <property type="match status" value="1"/>
</dbReference>
<reference evidence="3 5" key="1">
    <citation type="journal article" date="2016" name="Front. Microbiol.">
        <title>Genome Sequence of the Piezophilic, Mesophilic Sulfate-Reducing Bacterium Desulfovibrio indicus J2T.</title>
        <authorList>
            <person name="Cao J."/>
            <person name="Maignien L."/>
            <person name="Shao Z."/>
            <person name="Alain K."/>
            <person name="Jebbar M."/>
        </authorList>
    </citation>
    <scope>NUCLEOTIDE SEQUENCE [LARGE SCALE GENOMIC DNA]</scope>
    <source>
        <strain evidence="3 5">J2</strain>
    </source>
</reference>
<feature type="domain" description="Teneurin-like YD-shell" evidence="2">
    <location>
        <begin position="2"/>
        <end position="272"/>
    </location>
</feature>
<keyword evidence="1" id="KW-0677">Repeat</keyword>
<evidence type="ECO:0000313" key="4">
    <source>
        <dbReference type="EMBL" id="TDT82041.1"/>
    </source>
</evidence>
<organism evidence="4 6">
    <name type="scientific">Pseudodesulfovibrio indicus</name>
    <dbReference type="NCBI Taxonomy" id="1716143"/>
    <lineage>
        <taxon>Bacteria</taxon>
        <taxon>Pseudomonadati</taxon>
        <taxon>Thermodesulfobacteriota</taxon>
        <taxon>Desulfovibrionia</taxon>
        <taxon>Desulfovibrionales</taxon>
        <taxon>Desulfovibrionaceae</taxon>
    </lineage>
</organism>
<dbReference type="InterPro" id="IPR056823">
    <property type="entry name" value="TEN-like_YD-shell"/>
</dbReference>
<dbReference type="PANTHER" id="PTHR32305:SF15">
    <property type="entry name" value="PROTEIN RHSA-RELATED"/>
    <property type="match status" value="1"/>
</dbReference>
<dbReference type="InterPro" id="IPR022385">
    <property type="entry name" value="Rhs_assc_core"/>
</dbReference>
<protein>
    <submittedName>
        <fullName evidence="4">RHS repeat-associated protein</fullName>
    </submittedName>
</protein>
<name>A0A126QS70_9BACT</name>
<dbReference type="EMBL" id="CP014206">
    <property type="protein sequence ID" value="AMK12851.1"/>
    <property type="molecule type" value="Genomic_DNA"/>
</dbReference>
<evidence type="ECO:0000313" key="3">
    <source>
        <dbReference type="EMBL" id="AMK12851.1"/>
    </source>
</evidence>
<dbReference type="PANTHER" id="PTHR32305">
    <property type="match status" value="1"/>
</dbReference>
<sequence>MSVFEMRLKHDRNGRIVEKTEIVAGRPVVWKYAYDKAGRLTEAHLDNRLICQCWYDREGRRQRDYFPATVGSGYRDYRYTLDNRLMSAGNNGYTHDDNGFRSIWSNGGTYHLYEYAPDYRLLKMEVENQGRVYAYRHDAQGRRAAKYLNDQLVEAYQWLDFVRLGANHDGRMGYEFGYGDNERLPSAMRREDGAVFTLHYDQVGSLRVVADADGDVIKEVLYDPFGGIIEDTNPGLRVPIGFAGGLHDRDLGFVRFGWRDYDPFTSRWTAPDPIGDKGGDPDWYGYCLDDPVNMHDPMGLFAWVPVAGAAIGAGSNAYDNWDDWRSGKMSTGNYAKSVGLGAATGAVSTMGGGIGSTLLFGGGAAALNEAGSQYIKKGKADDVRKVAASGISGLIGSGAGKVVGNAGKSIGRITPPKTLPIEPIKDAGKLGAVVGSSTTTELTDSWLQKALEQKRRAQ</sequence>
<evidence type="ECO:0000256" key="1">
    <source>
        <dbReference type="ARBA" id="ARBA00022737"/>
    </source>
</evidence>
<dbReference type="RefSeq" id="WP_066806840.1">
    <property type="nucleotide sequence ID" value="NZ_CP014206.1"/>
</dbReference>
<dbReference type="InterPro" id="IPR050708">
    <property type="entry name" value="T6SS_VgrG/RHS"/>
</dbReference>
<evidence type="ECO:0000313" key="6">
    <source>
        <dbReference type="Proteomes" id="UP000295506"/>
    </source>
</evidence>
<dbReference type="Proteomes" id="UP000055611">
    <property type="component" value="Chromosome"/>
</dbReference>
<dbReference type="KEGG" id="dej:AWY79_17965"/>
<accession>A0A126QS70</accession>
<evidence type="ECO:0000259" key="2">
    <source>
        <dbReference type="Pfam" id="PF25023"/>
    </source>
</evidence>
<dbReference type="Pfam" id="PF25023">
    <property type="entry name" value="TEN_YD-shell"/>
    <property type="match status" value="1"/>
</dbReference>
<gene>
    <name evidence="3" type="ORF">AWY79_17965</name>
    <name evidence="4" type="ORF">EDC59_11720</name>
</gene>